<dbReference type="STRING" id="1802306.A3C72_03490"/>
<comment type="caution">
    <text evidence="2">The sequence shown here is derived from an EMBL/GenBank/DDBJ whole genome shotgun (WGS) entry which is preliminary data.</text>
</comment>
<evidence type="ECO:0000313" key="2">
    <source>
        <dbReference type="EMBL" id="OHA24309.1"/>
    </source>
</evidence>
<dbReference type="InterPro" id="IPR012902">
    <property type="entry name" value="N_methyl_site"/>
</dbReference>
<name>A0A1G2MM62_9BACT</name>
<keyword evidence="1" id="KW-0472">Membrane</keyword>
<dbReference type="EMBL" id="MHRK01000014">
    <property type="protein sequence ID" value="OHA24309.1"/>
    <property type="molecule type" value="Genomic_DNA"/>
</dbReference>
<dbReference type="InterPro" id="IPR045584">
    <property type="entry name" value="Pilin-like"/>
</dbReference>
<evidence type="ECO:0008006" key="4">
    <source>
        <dbReference type="Google" id="ProtNLM"/>
    </source>
</evidence>
<accession>A0A1G2MM62</accession>
<organism evidence="2 3">
    <name type="scientific">Candidatus Taylorbacteria bacterium RIFCSPHIGHO2_02_FULL_43_32b</name>
    <dbReference type="NCBI Taxonomy" id="1802306"/>
    <lineage>
        <taxon>Bacteria</taxon>
        <taxon>Candidatus Tayloriibacteriota</taxon>
    </lineage>
</organism>
<dbReference type="AlphaFoldDB" id="A0A1G2MM62"/>
<evidence type="ECO:0000313" key="3">
    <source>
        <dbReference type="Proteomes" id="UP000177130"/>
    </source>
</evidence>
<protein>
    <recommendedName>
        <fullName evidence="4">General secretion pathway GspH domain-containing protein</fullName>
    </recommendedName>
</protein>
<dbReference type="NCBIfam" id="TIGR02532">
    <property type="entry name" value="IV_pilin_GFxxxE"/>
    <property type="match status" value="1"/>
</dbReference>
<evidence type="ECO:0000256" key="1">
    <source>
        <dbReference type="SAM" id="Phobius"/>
    </source>
</evidence>
<dbReference type="SUPFAM" id="SSF54523">
    <property type="entry name" value="Pili subunits"/>
    <property type="match status" value="1"/>
</dbReference>
<proteinExistence type="predicted"/>
<keyword evidence="1" id="KW-1133">Transmembrane helix</keyword>
<reference evidence="2 3" key="1">
    <citation type="journal article" date="2016" name="Nat. Commun.">
        <title>Thousands of microbial genomes shed light on interconnected biogeochemical processes in an aquifer system.</title>
        <authorList>
            <person name="Anantharaman K."/>
            <person name="Brown C.T."/>
            <person name="Hug L.A."/>
            <person name="Sharon I."/>
            <person name="Castelle C.J."/>
            <person name="Probst A.J."/>
            <person name="Thomas B.C."/>
            <person name="Singh A."/>
            <person name="Wilkins M.J."/>
            <person name="Karaoz U."/>
            <person name="Brodie E.L."/>
            <person name="Williams K.H."/>
            <person name="Hubbard S.S."/>
            <person name="Banfield J.F."/>
        </authorList>
    </citation>
    <scope>NUCLEOTIDE SEQUENCE [LARGE SCALE GENOMIC DNA]</scope>
</reference>
<sequence>MIQIFSSKRFTHIRSTDLSTSSLPLGRSTLYSLRFSRGFTAIEILVVVAIIALLASVGTIMGFDTIGRASVHSERDLFVSLLTSARARALANVNEKPHGIRIEPSKFIIFERSTYGFADPADREMNRNSFIVSNPATAEVVFSQLSANVSSGAGQYILSDGTQSAVIDINSEGRIDW</sequence>
<gene>
    <name evidence="2" type="ORF">A3C72_03490</name>
</gene>
<keyword evidence="1" id="KW-0812">Transmembrane</keyword>
<feature type="transmembrane region" description="Helical" evidence="1">
    <location>
        <begin position="41"/>
        <end position="63"/>
    </location>
</feature>
<dbReference type="Proteomes" id="UP000177130">
    <property type="component" value="Unassembled WGS sequence"/>
</dbReference>